<dbReference type="InterPro" id="IPR012825">
    <property type="entry name" value="BluB"/>
</dbReference>
<feature type="domain" description="Nitroreductase" evidence="4">
    <location>
        <begin position="14"/>
        <end position="180"/>
    </location>
</feature>
<keyword evidence="3 5" id="KW-0560">Oxidoreductase</keyword>
<evidence type="ECO:0000259" key="4">
    <source>
        <dbReference type="Pfam" id="PF00881"/>
    </source>
</evidence>
<keyword evidence="2" id="KW-0288">FMN</keyword>
<dbReference type="GO" id="GO:0102919">
    <property type="term" value="F:5,6-dimethylbenzimidazole synthase activity"/>
    <property type="evidence" value="ECO:0007669"/>
    <property type="project" value="UniProtKB-EC"/>
</dbReference>
<name>A0A6I1FJU3_9BACI</name>
<dbReference type="RefSeq" id="WP_152152198.1">
    <property type="nucleotide sequence ID" value="NZ_WEIO01000006.1"/>
</dbReference>
<dbReference type="InterPro" id="IPR029479">
    <property type="entry name" value="Nitroreductase"/>
</dbReference>
<dbReference type="EMBL" id="WEIO01000006">
    <property type="protein sequence ID" value="KAB7706269.1"/>
    <property type="molecule type" value="Genomic_DNA"/>
</dbReference>
<evidence type="ECO:0000256" key="3">
    <source>
        <dbReference type="ARBA" id="ARBA00023002"/>
    </source>
</evidence>
<dbReference type="InterPro" id="IPR050627">
    <property type="entry name" value="Nitroreductase/BluB"/>
</dbReference>
<accession>A0A6I1FJU3</accession>
<dbReference type="SUPFAM" id="SSF55469">
    <property type="entry name" value="FMN-dependent nitroreductase-like"/>
    <property type="match status" value="1"/>
</dbReference>
<dbReference type="Proteomes" id="UP000429595">
    <property type="component" value="Unassembled WGS sequence"/>
</dbReference>
<evidence type="ECO:0000313" key="5">
    <source>
        <dbReference type="EMBL" id="KAB7706269.1"/>
    </source>
</evidence>
<dbReference type="Pfam" id="PF00881">
    <property type="entry name" value="Nitroreductase"/>
    <property type="match status" value="1"/>
</dbReference>
<dbReference type="AlphaFoldDB" id="A0A6I1FJU3"/>
<sequence>MFTKEETEAVYKAIYSRRDIRSFLPSPVPMKVIHKILDAAHHAPSVGFMQPWNFIVISSQEVKERLAWAADKERRALAIHYEGEKENKFLSLKVEGLKEAPLTICVTCDPTRGGSHVLGRNSIPETDILSTACAIQNMWLAACSEGLAMGWVSFYKKNDIRDILDIPPHIDPIALMSIGYTDQYPEKPLLELANWEKRRSLNDLIFQNKWESQ</sequence>
<evidence type="ECO:0000256" key="1">
    <source>
        <dbReference type="ARBA" id="ARBA00022630"/>
    </source>
</evidence>
<keyword evidence="1" id="KW-0285">Flavoprotein</keyword>
<dbReference type="Gene3D" id="3.40.109.10">
    <property type="entry name" value="NADH Oxidase"/>
    <property type="match status" value="1"/>
</dbReference>
<dbReference type="NCBIfam" id="TIGR02476">
    <property type="entry name" value="BluB"/>
    <property type="match status" value="1"/>
</dbReference>
<proteinExistence type="predicted"/>
<evidence type="ECO:0000256" key="2">
    <source>
        <dbReference type="ARBA" id="ARBA00022643"/>
    </source>
</evidence>
<keyword evidence="6" id="KW-1185">Reference proteome</keyword>
<protein>
    <submittedName>
        <fullName evidence="5">5,6-dimethylbenzimidazole synthase</fullName>
        <ecNumber evidence="5">1.13.11.79</ecNumber>
    </submittedName>
</protein>
<dbReference type="EC" id="1.13.11.79" evidence="5"/>
<evidence type="ECO:0000313" key="6">
    <source>
        <dbReference type="Proteomes" id="UP000429595"/>
    </source>
</evidence>
<comment type="caution">
    <text evidence="5">The sequence shown here is derived from an EMBL/GenBank/DDBJ whole genome shotgun (WGS) entry which is preliminary data.</text>
</comment>
<gene>
    <name evidence="5" type="primary">bluB</name>
    <name evidence="5" type="ORF">F9802_11895</name>
</gene>
<dbReference type="PANTHER" id="PTHR23026:SF90">
    <property type="entry name" value="IODOTYROSINE DEIODINASE 1"/>
    <property type="match status" value="1"/>
</dbReference>
<dbReference type="PANTHER" id="PTHR23026">
    <property type="entry name" value="NADPH NITROREDUCTASE"/>
    <property type="match status" value="1"/>
</dbReference>
<dbReference type="InterPro" id="IPR000415">
    <property type="entry name" value="Nitroreductase-like"/>
</dbReference>
<reference evidence="5 6" key="1">
    <citation type="submission" date="2019-10" db="EMBL/GenBank/DDBJ databases">
        <title>Bacillus aerolatum sp. nov., isolated from bioaerosol of sport playgrounds.</title>
        <authorList>
            <person name="Chen P."/>
            <person name="Zhang G."/>
        </authorList>
    </citation>
    <scope>NUCLEOTIDE SEQUENCE [LARGE SCALE GENOMIC DNA]</scope>
    <source>
        <strain evidence="5 6">CX253</strain>
    </source>
</reference>
<organism evidence="5 6">
    <name type="scientific">Bacillus aerolatus</name>
    <dbReference type="NCBI Taxonomy" id="2653354"/>
    <lineage>
        <taxon>Bacteria</taxon>
        <taxon>Bacillati</taxon>
        <taxon>Bacillota</taxon>
        <taxon>Bacilli</taxon>
        <taxon>Bacillales</taxon>
        <taxon>Bacillaceae</taxon>
        <taxon>Bacillus</taxon>
    </lineage>
</organism>